<dbReference type="InterPro" id="IPR023991">
    <property type="entry name" value="Bacteriocin_IIb_lactobn/cerein"/>
</dbReference>
<keyword evidence="1" id="KW-0472">Membrane</keyword>
<evidence type="ECO:0000313" key="2">
    <source>
        <dbReference type="EMBL" id="MFD2934834.1"/>
    </source>
</evidence>
<organism evidence="2 3">
    <name type="scientific">Spirosoma flavum</name>
    <dbReference type="NCBI Taxonomy" id="2048557"/>
    <lineage>
        <taxon>Bacteria</taxon>
        <taxon>Pseudomonadati</taxon>
        <taxon>Bacteroidota</taxon>
        <taxon>Cytophagia</taxon>
        <taxon>Cytophagales</taxon>
        <taxon>Cytophagaceae</taxon>
        <taxon>Spirosoma</taxon>
    </lineage>
</organism>
<dbReference type="EMBL" id="JBHUOM010000007">
    <property type="protein sequence ID" value="MFD2934834.1"/>
    <property type="molecule type" value="Genomic_DNA"/>
</dbReference>
<dbReference type="RefSeq" id="WP_381501595.1">
    <property type="nucleotide sequence ID" value="NZ_JBHUOM010000007.1"/>
</dbReference>
<keyword evidence="3" id="KW-1185">Reference proteome</keyword>
<accession>A0ABW6ALA7</accession>
<proteinExistence type="predicted"/>
<feature type="transmembrane region" description="Helical" evidence="1">
    <location>
        <begin position="26"/>
        <end position="49"/>
    </location>
</feature>
<comment type="caution">
    <text evidence="2">The sequence shown here is derived from an EMBL/GenBank/DDBJ whole genome shotgun (WGS) entry which is preliminary data.</text>
</comment>
<reference evidence="3" key="1">
    <citation type="journal article" date="2019" name="Int. J. Syst. Evol. Microbiol.">
        <title>The Global Catalogue of Microorganisms (GCM) 10K type strain sequencing project: providing services to taxonomists for standard genome sequencing and annotation.</title>
        <authorList>
            <consortium name="The Broad Institute Genomics Platform"/>
            <consortium name="The Broad Institute Genome Sequencing Center for Infectious Disease"/>
            <person name="Wu L."/>
            <person name="Ma J."/>
        </authorList>
    </citation>
    <scope>NUCLEOTIDE SEQUENCE [LARGE SCALE GENOMIC DNA]</scope>
    <source>
        <strain evidence="3">KCTC 52490</strain>
    </source>
</reference>
<protein>
    <submittedName>
        <fullName evidence="2">Class IIb bacteriocin, lactobin A/cerein 7B family</fullName>
    </submittedName>
</protein>
<keyword evidence="1" id="KW-0812">Transmembrane</keyword>
<sequence>MSNFNFDQAEVVELKDAEMINVDGGIAPVVAVALIIAGGALLVFAAGVAEGMLEVYNAKH</sequence>
<keyword evidence="1" id="KW-1133">Transmembrane helix</keyword>
<evidence type="ECO:0000313" key="3">
    <source>
        <dbReference type="Proteomes" id="UP001597512"/>
    </source>
</evidence>
<dbReference type="NCBIfam" id="TIGR03949">
    <property type="entry name" value="bact_IIb_cerein"/>
    <property type="match status" value="1"/>
</dbReference>
<name>A0ABW6ALA7_9BACT</name>
<gene>
    <name evidence="2" type="ORF">ACFS25_13650</name>
</gene>
<evidence type="ECO:0000256" key="1">
    <source>
        <dbReference type="SAM" id="Phobius"/>
    </source>
</evidence>
<dbReference type="Proteomes" id="UP001597512">
    <property type="component" value="Unassembled WGS sequence"/>
</dbReference>